<dbReference type="AlphaFoldDB" id="A0A2H9T4C8"/>
<dbReference type="InterPro" id="IPR013083">
    <property type="entry name" value="Znf_RING/FYVE/PHD"/>
</dbReference>
<keyword evidence="3" id="KW-0862">Zinc</keyword>
<dbReference type="SUPFAM" id="SSF63829">
    <property type="entry name" value="Calcium-dependent phosphotriesterase"/>
    <property type="match status" value="1"/>
</dbReference>
<dbReference type="InterPro" id="IPR047153">
    <property type="entry name" value="TRIM45/56/19-like"/>
</dbReference>
<keyword evidence="1" id="KW-0479">Metal-binding</keyword>
<dbReference type="SUPFAM" id="SSF57845">
    <property type="entry name" value="B-box zinc-binding domain"/>
    <property type="match status" value="1"/>
</dbReference>
<dbReference type="Gene3D" id="2.120.10.30">
    <property type="entry name" value="TolB, C-terminal domain"/>
    <property type="match status" value="1"/>
</dbReference>
<dbReference type="InterPro" id="IPR018957">
    <property type="entry name" value="Znf_C3HC4_RING-type"/>
</dbReference>
<dbReference type="InterPro" id="IPR000315">
    <property type="entry name" value="Znf_B-box"/>
</dbReference>
<dbReference type="InterPro" id="IPR001841">
    <property type="entry name" value="Znf_RING"/>
</dbReference>
<organism evidence="7">
    <name type="scientific">invertebrate metagenome</name>
    <dbReference type="NCBI Taxonomy" id="1711999"/>
    <lineage>
        <taxon>unclassified sequences</taxon>
        <taxon>metagenomes</taxon>
        <taxon>organismal metagenomes</taxon>
    </lineage>
</organism>
<dbReference type="PROSITE" id="PS50119">
    <property type="entry name" value="ZF_BBOX"/>
    <property type="match status" value="1"/>
</dbReference>
<evidence type="ECO:0008006" key="8">
    <source>
        <dbReference type="Google" id="ProtNLM"/>
    </source>
</evidence>
<dbReference type="PROSITE" id="PS00518">
    <property type="entry name" value="ZF_RING_1"/>
    <property type="match status" value="1"/>
</dbReference>
<dbReference type="SUPFAM" id="SSF57850">
    <property type="entry name" value="RING/U-box"/>
    <property type="match status" value="1"/>
</dbReference>
<name>A0A2H9T4C8_9ZZZZ</name>
<dbReference type="Gene3D" id="3.30.160.60">
    <property type="entry name" value="Classic Zinc Finger"/>
    <property type="match status" value="1"/>
</dbReference>
<dbReference type="GO" id="GO:0008270">
    <property type="term" value="F:zinc ion binding"/>
    <property type="evidence" value="ECO:0007669"/>
    <property type="project" value="UniProtKB-KW"/>
</dbReference>
<dbReference type="GO" id="GO:0061630">
    <property type="term" value="F:ubiquitin protein ligase activity"/>
    <property type="evidence" value="ECO:0007669"/>
    <property type="project" value="TreeGrafter"/>
</dbReference>
<evidence type="ECO:0000256" key="4">
    <source>
        <dbReference type="SAM" id="Coils"/>
    </source>
</evidence>
<proteinExistence type="predicted"/>
<dbReference type="PANTHER" id="PTHR25462:SF229">
    <property type="entry name" value="TRANSCRIPTION INTERMEDIARY FACTOR 1-BETA"/>
    <property type="match status" value="1"/>
</dbReference>
<evidence type="ECO:0000256" key="1">
    <source>
        <dbReference type="ARBA" id="ARBA00022723"/>
    </source>
</evidence>
<sequence length="688" mass="76998">MAEADPRPEYRCLMCTSPYKEPRLLPCGHTFCCRCLTSYIEAEHVTADEDRHFFPCPVCEAPINPDDGNTAVSTWATCFLKNDFLVSSIAQSADVLFCAPCLRWKESNPAEVTCTECEEKLCKQCRICHERNKATAAHRLVSISGNVGQLCDVKVYEICHQHSGKPLDVYCVDHSAMCCYICVSVSHRQCNNVKSMEDVIKKTMAKQSLGETEWKELTEETKKMLDEDDLGITTLNAREKEVSAEMTDRIQKAKDKLDSLNARFQSDLAGQCRTYRQQLLFRRKNVNTFHINAENSHLLMSRSDQQLSERHRFFVREQTKNQISGHYRRMDQNTKKEPNRFDITLKLEETIDEIMKMTTAGNVDVTSTLSPVSQNANGRICSLIGSLLLTPSATTLSDSTSTSDLTGSLQHLTVQTTPVTTEVDVWTGSVSCVHTVNTSTLRGENMPWLMGGIFTDNNELLITDYRNRRLVLFDDKYSYTREYKVSGKPTDIARGRTADEIFVAVNETQILRCTLQNGELSVVNTISSLPNTWGIAVLGDNILIGTEDSVKVMSIDGKVTKSTKKGGGNTYLAVSTSKSTVYHKDKNDVVCRRLDSDAVVYRYRDPGLNDPAGIGLDRDDNVYVCGHGPKNVYLVSPDGSRGRVLLSKLSGITCPWCIVVHPTKQEFVVTSNQESTALEVYKFSDNSI</sequence>
<dbReference type="EMBL" id="NSIT01000268">
    <property type="protein sequence ID" value="PJE78090.1"/>
    <property type="molecule type" value="Genomic_DNA"/>
</dbReference>
<evidence type="ECO:0000313" key="7">
    <source>
        <dbReference type="EMBL" id="PJE78090.1"/>
    </source>
</evidence>
<evidence type="ECO:0000259" key="5">
    <source>
        <dbReference type="PROSITE" id="PS50089"/>
    </source>
</evidence>
<dbReference type="CDD" id="cd19757">
    <property type="entry name" value="Bbox1"/>
    <property type="match status" value="1"/>
</dbReference>
<keyword evidence="2" id="KW-0863">Zinc-finger</keyword>
<comment type="caution">
    <text evidence="7">The sequence shown here is derived from an EMBL/GenBank/DDBJ whole genome shotgun (WGS) entry which is preliminary data.</text>
</comment>
<protein>
    <recommendedName>
        <fullName evidence="8">RING-type domain-containing protein</fullName>
    </recommendedName>
</protein>
<feature type="coiled-coil region" evidence="4">
    <location>
        <begin position="236"/>
        <end position="263"/>
    </location>
</feature>
<keyword evidence="4" id="KW-0175">Coiled coil</keyword>
<evidence type="ECO:0000256" key="2">
    <source>
        <dbReference type="ARBA" id="ARBA00022771"/>
    </source>
</evidence>
<dbReference type="PANTHER" id="PTHR25462">
    <property type="entry name" value="BONUS, ISOFORM C-RELATED"/>
    <property type="match status" value="1"/>
</dbReference>
<dbReference type="Gene3D" id="3.30.40.10">
    <property type="entry name" value="Zinc/RING finger domain, C3HC4 (zinc finger)"/>
    <property type="match status" value="1"/>
</dbReference>
<dbReference type="InterPro" id="IPR011042">
    <property type="entry name" value="6-blade_b-propeller_TolB-like"/>
</dbReference>
<dbReference type="GO" id="GO:0006513">
    <property type="term" value="P:protein monoubiquitination"/>
    <property type="evidence" value="ECO:0007669"/>
    <property type="project" value="TreeGrafter"/>
</dbReference>
<reference evidence="7" key="1">
    <citation type="journal article" date="2017" name="Appl. Environ. Microbiol.">
        <title>Molecular characterization of an Endozoicomonas-like organism causing infection in king scallop Pecten maximus L.</title>
        <authorList>
            <person name="Cano I."/>
            <person name="van Aerle R."/>
            <person name="Ross S."/>
            <person name="Verner-Jeffreys D.W."/>
            <person name="Paley R.K."/>
            <person name="Rimmer G."/>
            <person name="Ryder D."/>
            <person name="Hooper P."/>
            <person name="Stone D."/>
            <person name="Feist S.W."/>
        </authorList>
    </citation>
    <scope>NUCLEOTIDE SEQUENCE</scope>
</reference>
<dbReference type="PROSITE" id="PS50089">
    <property type="entry name" value="ZF_RING_2"/>
    <property type="match status" value="1"/>
</dbReference>
<accession>A0A2H9T4C8</accession>
<evidence type="ECO:0000259" key="6">
    <source>
        <dbReference type="PROSITE" id="PS50119"/>
    </source>
</evidence>
<dbReference type="InterPro" id="IPR017907">
    <property type="entry name" value="Znf_RING_CS"/>
</dbReference>
<dbReference type="Pfam" id="PF00097">
    <property type="entry name" value="zf-C3HC4"/>
    <property type="match status" value="1"/>
</dbReference>
<dbReference type="SMART" id="SM00184">
    <property type="entry name" value="RING"/>
    <property type="match status" value="1"/>
</dbReference>
<gene>
    <name evidence="7" type="ORF">CI610_02978</name>
</gene>
<feature type="domain" description="RING-type" evidence="5">
    <location>
        <begin position="12"/>
        <end position="60"/>
    </location>
</feature>
<feature type="domain" description="B box-type" evidence="6">
    <location>
        <begin position="93"/>
        <end position="143"/>
    </location>
</feature>
<evidence type="ECO:0000256" key="3">
    <source>
        <dbReference type="ARBA" id="ARBA00022833"/>
    </source>
</evidence>
<dbReference type="CDD" id="cd16449">
    <property type="entry name" value="RING-HC"/>
    <property type="match status" value="1"/>
</dbReference>